<keyword evidence="2" id="KW-0347">Helicase</keyword>
<dbReference type="GO" id="GO:0004386">
    <property type="term" value="F:helicase activity"/>
    <property type="evidence" value="ECO:0007669"/>
    <property type="project" value="UniProtKB-KW"/>
</dbReference>
<dbReference type="Proteomes" id="UP001165679">
    <property type="component" value="Unassembled WGS sequence"/>
</dbReference>
<keyword evidence="2" id="KW-0067">ATP-binding</keyword>
<evidence type="ECO:0000313" key="2">
    <source>
        <dbReference type="EMBL" id="MCW3477777.1"/>
    </source>
</evidence>
<dbReference type="InterPro" id="IPR006935">
    <property type="entry name" value="Helicase/UvrB_N"/>
</dbReference>
<dbReference type="EMBL" id="JAPDNT010000051">
    <property type="protein sequence ID" value="MCW3477777.1"/>
    <property type="molecule type" value="Genomic_DNA"/>
</dbReference>
<dbReference type="GO" id="GO:0003677">
    <property type="term" value="F:DNA binding"/>
    <property type="evidence" value="ECO:0007669"/>
    <property type="project" value="InterPro"/>
</dbReference>
<gene>
    <name evidence="2" type="ORF">OL599_24815</name>
</gene>
<organism evidence="2 3">
    <name type="scientific">Limobrevibacterium gyesilva</name>
    <dbReference type="NCBI Taxonomy" id="2991712"/>
    <lineage>
        <taxon>Bacteria</taxon>
        <taxon>Pseudomonadati</taxon>
        <taxon>Pseudomonadota</taxon>
        <taxon>Alphaproteobacteria</taxon>
        <taxon>Acetobacterales</taxon>
        <taxon>Acetobacteraceae</taxon>
        <taxon>Limobrevibacterium</taxon>
    </lineage>
</organism>
<feature type="domain" description="Helicase/UvrB N-terminal" evidence="1">
    <location>
        <begin position="31"/>
        <end position="217"/>
    </location>
</feature>
<dbReference type="InterPro" id="IPR027417">
    <property type="entry name" value="P-loop_NTPase"/>
</dbReference>
<proteinExistence type="predicted"/>
<reference evidence="2" key="1">
    <citation type="submission" date="2022-09" db="EMBL/GenBank/DDBJ databases">
        <title>Rhodovastum sp. nov. RN2-1 isolated from soil in Seongnam, South Korea.</title>
        <authorList>
            <person name="Le N.T."/>
        </authorList>
    </citation>
    <scope>NUCLEOTIDE SEQUENCE</scope>
    <source>
        <strain evidence="2">RN2-1</strain>
    </source>
</reference>
<dbReference type="SUPFAM" id="SSF52540">
    <property type="entry name" value="P-loop containing nucleoside triphosphate hydrolases"/>
    <property type="match status" value="1"/>
</dbReference>
<keyword evidence="2" id="KW-0547">Nucleotide-binding</keyword>
<evidence type="ECO:0000313" key="3">
    <source>
        <dbReference type="Proteomes" id="UP001165679"/>
    </source>
</evidence>
<sequence length="262" mass="28234">MSGGSDAVAAFAATTRRPYVEPPQLPGLPYVCLRVPTGGGKTFMAAHTVAIAADAFLRVENPVALWLVPSQAIRDQTVKTLKDREHPNSGALRDRFGDNVRVMTLAEALYAKRADYDGSACIIVATIQAFRVEDKEGRKVYDANGELMDHFTGLSAAVLPLLRLGPSGSPVPSLENVLRLHRPAVIVDEAHNVRGPLSFDTLAGLRPSMIVEYTATPVLESIPAKGVFASNVLHHVTAAELKAEEMVKLPIVLRGRPDPRCV</sequence>
<comment type="caution">
    <text evidence="2">The sequence shown here is derived from an EMBL/GenBank/DDBJ whole genome shotgun (WGS) entry which is preliminary data.</text>
</comment>
<keyword evidence="3" id="KW-1185">Reference proteome</keyword>
<keyword evidence="2" id="KW-0378">Hydrolase</keyword>
<dbReference type="AlphaFoldDB" id="A0AA41YYW1"/>
<evidence type="ECO:0000259" key="1">
    <source>
        <dbReference type="Pfam" id="PF04851"/>
    </source>
</evidence>
<dbReference type="GO" id="GO:0016787">
    <property type="term" value="F:hydrolase activity"/>
    <property type="evidence" value="ECO:0007669"/>
    <property type="project" value="InterPro"/>
</dbReference>
<accession>A0AA41YYW1</accession>
<dbReference type="GO" id="GO:0005524">
    <property type="term" value="F:ATP binding"/>
    <property type="evidence" value="ECO:0007669"/>
    <property type="project" value="InterPro"/>
</dbReference>
<dbReference type="RefSeq" id="WP_264716742.1">
    <property type="nucleotide sequence ID" value="NZ_JAPDNT010000051.1"/>
</dbReference>
<dbReference type="Pfam" id="PF04851">
    <property type="entry name" value="ResIII"/>
    <property type="match status" value="1"/>
</dbReference>
<dbReference type="Gene3D" id="3.40.50.300">
    <property type="entry name" value="P-loop containing nucleotide triphosphate hydrolases"/>
    <property type="match status" value="1"/>
</dbReference>
<name>A0AA41YYW1_9PROT</name>
<protein>
    <submittedName>
        <fullName evidence="2">DEAD/DEAH box helicase family protein</fullName>
    </submittedName>
</protein>
<reference evidence="2" key="2">
    <citation type="submission" date="2022-10" db="EMBL/GenBank/DDBJ databases">
        <authorList>
            <person name="Trinh H.N."/>
        </authorList>
    </citation>
    <scope>NUCLEOTIDE SEQUENCE</scope>
    <source>
        <strain evidence="2">RN2-1</strain>
    </source>
</reference>